<evidence type="ECO:0000313" key="4">
    <source>
        <dbReference type="EMBL" id="QDA56143.1"/>
    </source>
</evidence>
<keyword evidence="1 4" id="KW-0378">Hydrolase</keyword>
<dbReference type="Pfam" id="PF08530">
    <property type="entry name" value="PepX_C"/>
    <property type="match status" value="1"/>
</dbReference>
<dbReference type="SUPFAM" id="SSF49785">
    <property type="entry name" value="Galactose-binding domain-like"/>
    <property type="match status" value="1"/>
</dbReference>
<dbReference type="SUPFAM" id="SSF53474">
    <property type="entry name" value="alpha/beta-Hydrolases"/>
    <property type="match status" value="1"/>
</dbReference>
<dbReference type="InterPro" id="IPR013736">
    <property type="entry name" value="Xaa-Pro_dipept_C"/>
</dbReference>
<evidence type="ECO:0000256" key="2">
    <source>
        <dbReference type="SAM" id="SignalP"/>
    </source>
</evidence>
<dbReference type="AlphaFoldDB" id="A0A5B7ZNP6"/>
<feature type="domain" description="Xaa-Pro dipeptidyl-peptidase C-terminal" evidence="3">
    <location>
        <begin position="373"/>
        <end position="637"/>
    </location>
</feature>
<evidence type="ECO:0000259" key="3">
    <source>
        <dbReference type="SMART" id="SM00939"/>
    </source>
</evidence>
<dbReference type="SMART" id="SM00939">
    <property type="entry name" value="PepX_C"/>
    <property type="match status" value="1"/>
</dbReference>
<dbReference type="OrthoDB" id="9806163at2"/>
<dbReference type="InterPro" id="IPR050585">
    <property type="entry name" value="Xaa-Pro_dipeptidyl-ppase/CocE"/>
</dbReference>
<feature type="signal peptide" evidence="2">
    <location>
        <begin position="1"/>
        <end position="24"/>
    </location>
</feature>
<accession>A0A5B7ZNP6</accession>
<protein>
    <submittedName>
        <fullName evidence="4">CocE/NonD family hydrolase</fullName>
    </submittedName>
</protein>
<organism evidence="4 5">
    <name type="scientific">Thermomonas aquatica</name>
    <dbReference type="NCBI Taxonomy" id="2202149"/>
    <lineage>
        <taxon>Bacteria</taxon>
        <taxon>Pseudomonadati</taxon>
        <taxon>Pseudomonadota</taxon>
        <taxon>Gammaproteobacteria</taxon>
        <taxon>Lysobacterales</taxon>
        <taxon>Lysobacteraceae</taxon>
        <taxon>Thermomonas</taxon>
    </lineage>
</organism>
<dbReference type="PANTHER" id="PTHR43056:SF10">
    <property type="entry name" value="COCE_NOND FAMILY, PUTATIVE (AFU_ORTHOLOGUE AFUA_7G00600)-RELATED"/>
    <property type="match status" value="1"/>
</dbReference>
<dbReference type="GO" id="GO:0008239">
    <property type="term" value="F:dipeptidyl-peptidase activity"/>
    <property type="evidence" value="ECO:0007669"/>
    <property type="project" value="InterPro"/>
</dbReference>
<dbReference type="Pfam" id="PF02129">
    <property type="entry name" value="Peptidase_S15"/>
    <property type="match status" value="1"/>
</dbReference>
<dbReference type="InterPro" id="IPR005674">
    <property type="entry name" value="CocE/Ser_esterase"/>
</dbReference>
<feature type="chain" id="PRO_5023034845" evidence="2">
    <location>
        <begin position="25"/>
        <end position="646"/>
    </location>
</feature>
<dbReference type="Gene3D" id="2.60.120.260">
    <property type="entry name" value="Galactose-binding domain-like"/>
    <property type="match status" value="1"/>
</dbReference>
<dbReference type="InterPro" id="IPR008979">
    <property type="entry name" value="Galactose-bd-like_sf"/>
</dbReference>
<dbReference type="NCBIfam" id="TIGR00976">
    <property type="entry name" value="CocE_NonD"/>
    <property type="match status" value="1"/>
</dbReference>
<dbReference type="Gene3D" id="3.40.50.1820">
    <property type="entry name" value="alpha/beta hydrolase"/>
    <property type="match status" value="1"/>
</dbReference>
<dbReference type="Proteomes" id="UP000308149">
    <property type="component" value="Chromosome"/>
</dbReference>
<evidence type="ECO:0000313" key="5">
    <source>
        <dbReference type="Proteomes" id="UP000308149"/>
    </source>
</evidence>
<dbReference type="InterPro" id="IPR000383">
    <property type="entry name" value="Xaa-Pro-like_dom"/>
</dbReference>
<keyword evidence="5" id="KW-1185">Reference proteome</keyword>
<evidence type="ECO:0000256" key="1">
    <source>
        <dbReference type="ARBA" id="ARBA00022801"/>
    </source>
</evidence>
<dbReference type="PANTHER" id="PTHR43056">
    <property type="entry name" value="PEPTIDASE S9 PROLYL OLIGOPEPTIDASE"/>
    <property type="match status" value="1"/>
</dbReference>
<dbReference type="InterPro" id="IPR029058">
    <property type="entry name" value="AB_hydrolase_fold"/>
</dbReference>
<sequence length="646" mass="71285">MRMRAAVRMTGLAIALACAGGAMAQVAPMTPDITGKKFVAPEPQRDFIKRVEMVPMRDGVKLYTVIVIPKGAQNAPILFTRTPYNAAKRADRVPNATRMVDLLPQGDTDFVEDGYIRVFQDVRGKYGSQGDYVMTRPPRGPLNKTGIDHATDAWDSIDWLVKHVPESNGRVGMLGSSYEGFTVVMALLDPHPALKVAAPESPMIDGWIGDDWFQNGAYRQINLGYFTGQMTARGEGSEIARAGNDDYSNFLRAGSVGDYARAAGLDQIPAWHKVSQHPAYDAFWQLQALDKLLAALPEIKVPTMWEQGLWDQEDMYGGNHAWAALEAKDADNTRNHLVIGPWRHSGANYDGSSLGDLRFDGDTARQWRRDVLKPFFDQYLKAGAAAANTPPVWIYDAGSNRWDSYQHWPQACAQGCAKTSVPLYLHADESLDGKAPAAGGAQYAEYVSDPAKPVPFVPRPVDMDDRATWTTWLVRDQRFVDGRTDVLTYTSAPLKAPLALAGVPVANLFASTSGSDSDWVVKLIDVYPDQYPDDPKMAGFELPIAISIFRGRYREGFATPKPLQADAPLAYGFDLPNVNHVLKPGHRLMVQVQSSLFPLYDRNPQTYVDNIFFARPGDYRKATQRIWATPGQASFISLPVVSGALP</sequence>
<gene>
    <name evidence="4" type="ORF">FHQ07_01800</name>
</gene>
<keyword evidence="2" id="KW-0732">Signal</keyword>
<dbReference type="KEGG" id="thes:FHQ07_01800"/>
<reference evidence="4 5" key="1">
    <citation type="submission" date="2019-06" db="EMBL/GenBank/DDBJ databases">
        <title>Thermomonas aquatica sp. nov., isolated from an industrial wastewater treatment plant.</title>
        <authorList>
            <person name="Jeon J.H."/>
            <person name="Park D.-S."/>
        </authorList>
    </citation>
    <scope>NUCLEOTIDE SEQUENCE [LARGE SCALE GENOMIC DNA]</scope>
    <source>
        <strain evidence="4 5">SY21</strain>
    </source>
</reference>
<proteinExistence type="predicted"/>
<dbReference type="Gene3D" id="1.10.3020.10">
    <property type="entry name" value="alpha-amino acid ester hydrolase ( Helical cap domain)"/>
    <property type="match status" value="1"/>
</dbReference>
<dbReference type="EMBL" id="CP040871">
    <property type="protein sequence ID" value="QDA56143.1"/>
    <property type="molecule type" value="Genomic_DNA"/>
</dbReference>
<name>A0A5B7ZNP6_9GAMM</name>